<dbReference type="Pfam" id="PF13211">
    <property type="entry name" value="DUF4019"/>
    <property type="match status" value="1"/>
</dbReference>
<evidence type="ECO:0008006" key="4">
    <source>
        <dbReference type="Google" id="ProtNLM"/>
    </source>
</evidence>
<sequence>MYFIKRLCSKLCLLLALLGATHAFAGDTFEKSAVAAAEAWLKLVDNGKYADSWETSAELFKTGIEKDQWSKTVAAVRGPLGKVLQGKLKSKQFMASLPGAPDGKYVVIQFDTSFENKKAAIKTSTPMLDKDGKWRVSGYYIRRRQAAFSGIISKPRRGPS</sequence>
<proteinExistence type="predicted"/>
<evidence type="ECO:0000313" key="3">
    <source>
        <dbReference type="Proteomes" id="UP000245125"/>
    </source>
</evidence>
<gene>
    <name evidence="2" type="ORF">NBG4_70022</name>
</gene>
<keyword evidence="1" id="KW-0732">Signal</keyword>
<feature type="chain" id="PRO_5015669771" description="DUF4019 domain-containing protein" evidence="1">
    <location>
        <begin position="26"/>
        <end position="160"/>
    </location>
</feature>
<dbReference type="InterPro" id="IPR025091">
    <property type="entry name" value="DUF4019"/>
</dbReference>
<keyword evidence="3" id="KW-1185">Reference proteome</keyword>
<name>A0A2U3QK38_9BACT</name>
<feature type="signal peptide" evidence="1">
    <location>
        <begin position="1"/>
        <end position="25"/>
    </location>
</feature>
<organism evidence="2 3">
    <name type="scientific">Candidatus Sulfobium mesophilum</name>
    <dbReference type="NCBI Taxonomy" id="2016548"/>
    <lineage>
        <taxon>Bacteria</taxon>
        <taxon>Pseudomonadati</taxon>
        <taxon>Nitrospirota</taxon>
        <taxon>Nitrospiria</taxon>
        <taxon>Nitrospirales</taxon>
        <taxon>Nitrospiraceae</taxon>
        <taxon>Candidatus Sulfobium</taxon>
    </lineage>
</organism>
<evidence type="ECO:0000256" key="1">
    <source>
        <dbReference type="SAM" id="SignalP"/>
    </source>
</evidence>
<accession>A0A2U3QK38</accession>
<dbReference type="EMBL" id="OUUY01000119">
    <property type="protein sequence ID" value="SPQ01759.1"/>
    <property type="molecule type" value="Genomic_DNA"/>
</dbReference>
<protein>
    <recommendedName>
        <fullName evidence="4">DUF4019 domain-containing protein</fullName>
    </recommendedName>
</protein>
<dbReference type="Proteomes" id="UP000245125">
    <property type="component" value="Unassembled WGS sequence"/>
</dbReference>
<dbReference type="AlphaFoldDB" id="A0A2U3QK38"/>
<evidence type="ECO:0000313" key="2">
    <source>
        <dbReference type="EMBL" id="SPQ01759.1"/>
    </source>
</evidence>
<dbReference type="OrthoDB" id="21915at2"/>
<reference evidence="3" key="1">
    <citation type="submission" date="2018-03" db="EMBL/GenBank/DDBJ databases">
        <authorList>
            <person name="Zecchin S."/>
        </authorList>
    </citation>
    <scope>NUCLEOTIDE SEQUENCE [LARGE SCALE GENOMIC DNA]</scope>
</reference>